<dbReference type="GeneID" id="92516246"/>
<dbReference type="OrthoDB" id="271017at2759"/>
<dbReference type="KEGG" id="lmat:92516246"/>
<feature type="region of interest" description="Disordered" evidence="1">
    <location>
        <begin position="227"/>
        <end position="262"/>
    </location>
</feature>
<gene>
    <name evidence="2" type="ORF">LSCM1_06303</name>
</gene>
<organism evidence="2 3">
    <name type="scientific">Leishmania martiniquensis</name>
    <dbReference type="NCBI Taxonomy" id="1580590"/>
    <lineage>
        <taxon>Eukaryota</taxon>
        <taxon>Discoba</taxon>
        <taxon>Euglenozoa</taxon>
        <taxon>Kinetoplastea</taxon>
        <taxon>Metakinetoplastina</taxon>
        <taxon>Trypanosomatida</taxon>
        <taxon>Trypanosomatidae</taxon>
        <taxon>Leishmaniinae</taxon>
        <taxon>Leishmania</taxon>
    </lineage>
</organism>
<evidence type="ECO:0000256" key="1">
    <source>
        <dbReference type="SAM" id="MobiDB-lite"/>
    </source>
</evidence>
<evidence type="ECO:0000313" key="3">
    <source>
        <dbReference type="Proteomes" id="UP000673552"/>
    </source>
</evidence>
<name>A0A836GUV7_9TRYP</name>
<reference evidence="2 3" key="1">
    <citation type="submission" date="2021-03" db="EMBL/GenBank/DDBJ databases">
        <title>Leishmania (Mundinia) martiniquensis Genome sequencing and assembly.</title>
        <authorList>
            <person name="Almutairi H."/>
            <person name="Gatherer D."/>
        </authorList>
    </citation>
    <scope>NUCLEOTIDE SEQUENCE [LARGE SCALE GENOMIC DNA]</scope>
    <source>
        <strain evidence="2">LSCM1</strain>
    </source>
</reference>
<dbReference type="RefSeq" id="XP_067179363.1">
    <property type="nucleotide sequence ID" value="XM_067323734.1"/>
</dbReference>
<keyword evidence="3" id="KW-1185">Reference proteome</keyword>
<sequence length="387" mass="42835">MLKRSASLAVRKVGAGAVASAPAASQQPRPCALLPYALRRAAACEMLYGGARVQHLVQPPFTLHLMRSENLPPPSLDAERHDLGLEMQLPRDLHGYNNINMAIQRQVGADVSTLDGEQPHSRLPDGHGDGFDMGTFFSEHHHPERHHNSSLPYSKYDTNNVLAMRLFPVNIGVRARTEAIRIRTEDCLQRLRDADLCAKMRVPLEYPLPLIRRSQYAAVDRMRRERRHNASAEEAGESAAVAAEEASRTAHLRGAAAHPPPSELSIFTRPVDRSPSHSGSSAAYPGGVAHMSFPIHPFAAAAGSLIRRGVRSGDTGRPPSQRWLPLQTLKPMGHSWSAATRSSGVRGPHMQLMQERLDQKGFGWKRKSRSLWQQDVATAGFRPHRYF</sequence>
<dbReference type="AlphaFoldDB" id="A0A836GUV7"/>
<dbReference type="Proteomes" id="UP000673552">
    <property type="component" value="Chromosome 19"/>
</dbReference>
<proteinExistence type="predicted"/>
<comment type="caution">
    <text evidence="2">The sequence shown here is derived from an EMBL/GenBank/DDBJ whole genome shotgun (WGS) entry which is preliminary data.</text>
</comment>
<accession>A0A836GUV7</accession>
<dbReference type="EMBL" id="JAFEUZ010000019">
    <property type="protein sequence ID" value="KAG5480599.1"/>
    <property type="molecule type" value="Genomic_DNA"/>
</dbReference>
<protein>
    <submittedName>
        <fullName evidence="2">Uncharacterized protein</fullName>
    </submittedName>
</protein>
<evidence type="ECO:0000313" key="2">
    <source>
        <dbReference type="EMBL" id="KAG5480599.1"/>
    </source>
</evidence>